<organism evidence="2 3">
    <name type="scientific">Gordonia humi</name>
    <dbReference type="NCBI Taxonomy" id="686429"/>
    <lineage>
        <taxon>Bacteria</taxon>
        <taxon>Bacillati</taxon>
        <taxon>Actinomycetota</taxon>
        <taxon>Actinomycetes</taxon>
        <taxon>Mycobacteriales</taxon>
        <taxon>Gordoniaceae</taxon>
        <taxon>Gordonia</taxon>
    </lineage>
</organism>
<gene>
    <name evidence="2" type="ORF">BKA16_000364</name>
</gene>
<proteinExistence type="predicted"/>
<evidence type="ECO:0000256" key="1">
    <source>
        <dbReference type="SAM" id="SignalP"/>
    </source>
</evidence>
<reference evidence="2 3" key="1">
    <citation type="submission" date="2020-08" db="EMBL/GenBank/DDBJ databases">
        <title>Sequencing the genomes of 1000 actinobacteria strains.</title>
        <authorList>
            <person name="Klenk H.-P."/>
        </authorList>
    </citation>
    <scope>NUCLEOTIDE SEQUENCE [LARGE SCALE GENOMIC DNA]</scope>
    <source>
        <strain evidence="2 3">DSM 45298</strain>
    </source>
</reference>
<evidence type="ECO:0000313" key="3">
    <source>
        <dbReference type="Proteomes" id="UP000551501"/>
    </source>
</evidence>
<dbReference type="AlphaFoldDB" id="A0A840EQ40"/>
<feature type="chain" id="PRO_5039257948" evidence="1">
    <location>
        <begin position="26"/>
        <end position="132"/>
    </location>
</feature>
<name>A0A840EQ40_9ACTN</name>
<keyword evidence="3" id="KW-1185">Reference proteome</keyword>
<dbReference type="RefSeq" id="WP_183368956.1">
    <property type="nucleotide sequence ID" value="NZ_BAABHL010000045.1"/>
</dbReference>
<dbReference type="Proteomes" id="UP000551501">
    <property type="component" value="Unassembled WGS sequence"/>
</dbReference>
<keyword evidence="1" id="KW-0732">Signal</keyword>
<sequence>MKNKIMALALAAIGALGLISATATAGAGDASAVAVQQLPGRVFLTFTHAETKQIAASGIQSVFDSPAARDITSYSLASDSRYQTWYVPSRNAYYGHGLATRMVREAAAHPNGVVWVSINTNGGKPLTLWTRW</sequence>
<comment type="caution">
    <text evidence="2">The sequence shown here is derived from an EMBL/GenBank/DDBJ whole genome shotgun (WGS) entry which is preliminary data.</text>
</comment>
<dbReference type="EMBL" id="JACIFP010000001">
    <property type="protein sequence ID" value="MBB4133812.1"/>
    <property type="molecule type" value="Genomic_DNA"/>
</dbReference>
<evidence type="ECO:0000313" key="2">
    <source>
        <dbReference type="EMBL" id="MBB4133812.1"/>
    </source>
</evidence>
<feature type="signal peptide" evidence="1">
    <location>
        <begin position="1"/>
        <end position="25"/>
    </location>
</feature>
<accession>A0A840EQ40</accession>
<protein>
    <submittedName>
        <fullName evidence="2">Uncharacterized protein</fullName>
    </submittedName>
</protein>